<accession>A0ABT7R0H5</accession>
<dbReference type="EMBL" id="JAQIBD010000004">
    <property type="protein sequence ID" value="MDM5272577.1"/>
    <property type="molecule type" value="Genomic_DNA"/>
</dbReference>
<evidence type="ECO:0000313" key="3">
    <source>
        <dbReference type="Proteomes" id="UP001169069"/>
    </source>
</evidence>
<comment type="caution">
    <text evidence="2">The sequence shown here is derived from an EMBL/GenBank/DDBJ whole genome shotgun (WGS) entry which is preliminary data.</text>
</comment>
<protein>
    <submittedName>
        <fullName evidence="2">Uncharacterized protein</fullName>
    </submittedName>
</protein>
<keyword evidence="3" id="KW-1185">Reference proteome</keyword>
<evidence type="ECO:0000313" key="2">
    <source>
        <dbReference type="EMBL" id="MDM5272577.1"/>
    </source>
</evidence>
<dbReference type="RefSeq" id="WP_289414399.1">
    <property type="nucleotide sequence ID" value="NZ_JAQIBD010000004.1"/>
</dbReference>
<feature type="transmembrane region" description="Helical" evidence="1">
    <location>
        <begin position="6"/>
        <end position="24"/>
    </location>
</feature>
<name>A0ABT7R0H5_9BACT</name>
<sequence length="137" mass="15933">MDKNLLIFIAVGLVFMYFVSNFVTELQKEDENLQSTTFHKKHSIDQYIKKDSIGQTILDVEGVPEDVQVAAWNASKLKKDLIEYFPDFDTMKLFAKDRVRGDTLRTKLIKHIDTIEKRFFSGEIDAEKAKKELETLK</sequence>
<reference evidence="2" key="1">
    <citation type="submission" date="2023-01" db="EMBL/GenBank/DDBJ databases">
        <title>Sulfurovum sp. zt1-1 genome assembly.</title>
        <authorList>
            <person name="Wang J."/>
        </authorList>
    </citation>
    <scope>NUCLEOTIDE SEQUENCE</scope>
    <source>
        <strain evidence="2">Zt1-1</strain>
    </source>
</reference>
<evidence type="ECO:0000256" key="1">
    <source>
        <dbReference type="SAM" id="Phobius"/>
    </source>
</evidence>
<keyword evidence="1" id="KW-1133">Transmembrane helix</keyword>
<gene>
    <name evidence="2" type="ORF">PGH07_10360</name>
</gene>
<dbReference type="Proteomes" id="UP001169069">
    <property type="component" value="Unassembled WGS sequence"/>
</dbReference>
<proteinExistence type="predicted"/>
<keyword evidence="1" id="KW-0812">Transmembrane</keyword>
<organism evidence="2 3">
    <name type="scientific">Sulfurovum zhangzhouensis</name>
    <dbReference type="NCBI Taxonomy" id="3019067"/>
    <lineage>
        <taxon>Bacteria</taxon>
        <taxon>Pseudomonadati</taxon>
        <taxon>Campylobacterota</taxon>
        <taxon>Epsilonproteobacteria</taxon>
        <taxon>Campylobacterales</taxon>
        <taxon>Sulfurovaceae</taxon>
        <taxon>Sulfurovum</taxon>
    </lineage>
</organism>
<keyword evidence="1" id="KW-0472">Membrane</keyword>